<reference evidence="2 4" key="1">
    <citation type="journal article" date="2014" name="Genome Announc.">
        <title>Genome Sequence of Yersinia similis Y228T, a Member of the Yersinia pseudotuberculosis Complex.</title>
        <authorList>
            <person name="Sprague L.D."/>
            <person name="Neubauer H."/>
        </authorList>
    </citation>
    <scope>NUCLEOTIDE SEQUENCE [LARGE SCALE GENOMIC DNA]</scope>
    <source>
        <strain evidence="2 4">228</strain>
    </source>
</reference>
<dbReference type="EMBL" id="CQBK01000001">
    <property type="protein sequence ID" value="CNH26718.1"/>
    <property type="molecule type" value="Genomic_DNA"/>
</dbReference>
<dbReference type="EMBL" id="CP007230">
    <property type="protein sequence ID" value="AHK19932.1"/>
    <property type="molecule type" value="Genomic_DNA"/>
</dbReference>
<feature type="transmembrane region" description="Helical" evidence="1">
    <location>
        <begin position="100"/>
        <end position="120"/>
    </location>
</feature>
<keyword evidence="4" id="KW-1185">Reference proteome</keyword>
<keyword evidence="1" id="KW-0812">Transmembrane</keyword>
<evidence type="ECO:0000313" key="2">
    <source>
        <dbReference type="EMBL" id="AHK19932.1"/>
    </source>
</evidence>
<reference evidence="3 5" key="2">
    <citation type="submission" date="2015-03" db="EMBL/GenBank/DDBJ databases">
        <authorList>
            <person name="Murphy D."/>
        </authorList>
    </citation>
    <scope>NUCLEOTIDE SEQUENCE [LARGE SCALE GENOMIC DNA]</scope>
    <source>
        <strain evidence="3 5">Y233</strain>
    </source>
</reference>
<name>A0A0T9NT55_9GAMM</name>
<dbReference type="Proteomes" id="UP000019439">
    <property type="component" value="Chromosome"/>
</dbReference>
<dbReference type="PATRIC" id="fig|367190.3.peg.2310"/>
<organism evidence="3 5">
    <name type="scientific">Yersinia similis</name>
    <dbReference type="NCBI Taxonomy" id="367190"/>
    <lineage>
        <taxon>Bacteria</taxon>
        <taxon>Pseudomonadati</taxon>
        <taxon>Pseudomonadota</taxon>
        <taxon>Gammaproteobacteria</taxon>
        <taxon>Enterobacterales</taxon>
        <taxon>Yersiniaceae</taxon>
        <taxon>Yersinia</taxon>
    </lineage>
</organism>
<proteinExistence type="predicted"/>
<evidence type="ECO:0000313" key="4">
    <source>
        <dbReference type="Proteomes" id="UP000019439"/>
    </source>
</evidence>
<dbReference type="AlphaFoldDB" id="A0A0T9NT55"/>
<sequence>MNYQSTSLLIYSASFTVIAAISLFVAFFGLNAPLFYYLVVGLVFSVWISLHLHRMAEKGVVYLIAEKTQWMVYVRGIPVQETRTPLKNPCFLSVTYMTTFFRRFLIIKLLMQATAIYLALQQTLELEPTDPPYLLLAVRVLAVVIICFLINKIWQTVKNMITLQRAEWLIEEIPREGFSYYQAYIIRNDKKSGNQILLPALAELLKV</sequence>
<keyword evidence="1" id="KW-0472">Membrane</keyword>
<feature type="transmembrane region" description="Helical" evidence="1">
    <location>
        <begin position="132"/>
        <end position="150"/>
    </location>
</feature>
<keyword evidence="1" id="KW-1133">Transmembrane helix</keyword>
<dbReference type="KEGG" id="ysi:BF17_11900"/>
<accession>A0A0T9NT55</accession>
<feature type="transmembrane region" description="Helical" evidence="1">
    <location>
        <begin position="34"/>
        <end position="52"/>
    </location>
</feature>
<dbReference type="GeneID" id="96664219"/>
<gene>
    <name evidence="2" type="ORF">BF17_11900</name>
    <name evidence="3" type="ORF">ERS008667_00163</name>
</gene>
<feature type="transmembrane region" description="Helical" evidence="1">
    <location>
        <begin position="7"/>
        <end position="28"/>
    </location>
</feature>
<protein>
    <submittedName>
        <fullName evidence="3">Uncharacterized protein</fullName>
    </submittedName>
</protein>
<evidence type="ECO:0000256" key="1">
    <source>
        <dbReference type="SAM" id="Phobius"/>
    </source>
</evidence>
<evidence type="ECO:0000313" key="3">
    <source>
        <dbReference type="EMBL" id="CNH26718.1"/>
    </source>
</evidence>
<dbReference type="Proteomes" id="UP000038204">
    <property type="component" value="Unassembled WGS sequence"/>
</dbReference>
<evidence type="ECO:0000313" key="5">
    <source>
        <dbReference type="Proteomes" id="UP000038204"/>
    </source>
</evidence>
<dbReference type="RefSeq" id="WP_025382625.1">
    <property type="nucleotide sequence ID" value="NZ_CABIHS010000044.1"/>
</dbReference>